<dbReference type="Proteomes" id="UP000325315">
    <property type="component" value="Unassembled WGS sequence"/>
</dbReference>
<proteinExistence type="predicted"/>
<name>A0A5B6V723_9ROSI</name>
<keyword evidence="2" id="KW-1185">Reference proteome</keyword>
<comment type="caution">
    <text evidence="1">The sequence shown here is derived from an EMBL/GenBank/DDBJ whole genome shotgun (WGS) entry which is preliminary data.</text>
</comment>
<protein>
    <submittedName>
        <fullName evidence="1">WD repeat-containing protein YMR102C-like protein</fullName>
    </submittedName>
</protein>
<dbReference type="OrthoDB" id="1938258at2759"/>
<dbReference type="EMBL" id="SMMG02000007">
    <property type="protein sequence ID" value="KAA3464874.1"/>
    <property type="molecule type" value="Genomic_DNA"/>
</dbReference>
<gene>
    <name evidence="1" type="ORF">EPI10_000096</name>
</gene>
<evidence type="ECO:0000313" key="2">
    <source>
        <dbReference type="Proteomes" id="UP000325315"/>
    </source>
</evidence>
<evidence type="ECO:0000313" key="1">
    <source>
        <dbReference type="EMBL" id="KAA3464874.1"/>
    </source>
</evidence>
<sequence>MTENIRLEDSSPLATVEDIQKRLLRPASLHSPPYFLLPLCLSKAALNFPFDLIAKFPFFCREGSNSLALKLNSKQSGRTVKKRLEDYLDPVILAAISSKISRSKKAKLETKFKGFEWPVDELKVFVEEDSRNSNGGSWRNKAIDLNDDFDVLRDGSDGDEEIGSPFQRVGKKTALKKFEH</sequence>
<dbReference type="AlphaFoldDB" id="A0A5B6V723"/>
<reference evidence="1" key="1">
    <citation type="submission" date="2019-08" db="EMBL/GenBank/DDBJ databases">
        <authorList>
            <person name="Liu F."/>
        </authorList>
    </citation>
    <scope>NUCLEOTIDE SEQUENCE [LARGE SCALE GENOMIC DNA]</scope>
    <source>
        <strain evidence="1">PA1801</strain>
        <tissue evidence="1">Leaf</tissue>
    </source>
</reference>
<accession>A0A5B6V723</accession>
<organism evidence="1 2">
    <name type="scientific">Gossypium australe</name>
    <dbReference type="NCBI Taxonomy" id="47621"/>
    <lineage>
        <taxon>Eukaryota</taxon>
        <taxon>Viridiplantae</taxon>
        <taxon>Streptophyta</taxon>
        <taxon>Embryophyta</taxon>
        <taxon>Tracheophyta</taxon>
        <taxon>Spermatophyta</taxon>
        <taxon>Magnoliopsida</taxon>
        <taxon>eudicotyledons</taxon>
        <taxon>Gunneridae</taxon>
        <taxon>Pentapetalae</taxon>
        <taxon>rosids</taxon>
        <taxon>malvids</taxon>
        <taxon>Malvales</taxon>
        <taxon>Malvaceae</taxon>
        <taxon>Malvoideae</taxon>
        <taxon>Gossypium</taxon>
    </lineage>
</organism>